<evidence type="ECO:0000256" key="8">
    <source>
        <dbReference type="ARBA" id="ARBA00022786"/>
    </source>
</evidence>
<dbReference type="Pfam" id="PF21361">
    <property type="entry name" value="Sina_ZnF"/>
    <property type="match status" value="1"/>
</dbReference>
<dbReference type="Pfam" id="PF21362">
    <property type="entry name" value="Sina_RING"/>
    <property type="match status" value="1"/>
</dbReference>
<evidence type="ECO:0000256" key="10">
    <source>
        <dbReference type="ARBA" id="ARBA00024004"/>
    </source>
</evidence>
<name>A0A8T1R0J6_CARIL</name>
<dbReference type="InterPro" id="IPR044286">
    <property type="entry name" value="SINL_plant"/>
</dbReference>
<evidence type="ECO:0000256" key="4">
    <source>
        <dbReference type="ARBA" id="ARBA00012483"/>
    </source>
</evidence>
<dbReference type="PANTHER" id="PTHR46632">
    <property type="entry name" value="E3 UBIQUITIN-PROTEIN LIGASE SINA-LIKE 4"/>
    <property type="match status" value="1"/>
</dbReference>
<sequence length="367" mass="40731">MAKFSLDRDEDGEGPSSPEPKRLRISVQSDVAGRDNQEQYEEEEGKESDEDEGEDEIYEEEDSEEDASEEVEEEEISEEEAQRWQEEDSSVSVGPRSNGGGQLCRDGSITVTLTDPEVLDCTICFEPLSCPVFQCENGHIACSSCCIRLLNKCPSCSWPIGYNRCRSIEKVLEAVKISCPNTGCKEAVSYSKKNEHGKTCMYAPCSCPLSNCNFIDSYKQLYLHFSRKHPSSAVGFLYDCMFSISLNVDEKFIVLREQYDGVLFVLNNSIELLGNILAISCIGPCSSTRGFVYTLLARAHGDILRLQSSTKYIQQRVDDPPSTCFILIPSDFFVSGQLKLDVRIQQNNAAAAAAAASTCDQRRIGAI</sequence>
<gene>
    <name evidence="15" type="ORF">CIPAW_03G067600</name>
</gene>
<keyword evidence="5" id="KW-0808">Transferase</keyword>
<feature type="domain" description="SIAH-type" evidence="14">
    <location>
        <begin position="174"/>
        <end position="230"/>
    </location>
</feature>
<dbReference type="InterPro" id="IPR013083">
    <property type="entry name" value="Znf_RING/FYVE/PHD"/>
</dbReference>
<evidence type="ECO:0000256" key="3">
    <source>
        <dbReference type="ARBA" id="ARBA00009119"/>
    </source>
</evidence>
<dbReference type="EMBL" id="CM031811">
    <property type="protein sequence ID" value="KAG6659894.1"/>
    <property type="molecule type" value="Genomic_DNA"/>
</dbReference>
<keyword evidence="6" id="KW-0479">Metal-binding</keyword>
<evidence type="ECO:0000256" key="1">
    <source>
        <dbReference type="ARBA" id="ARBA00000900"/>
    </source>
</evidence>
<comment type="caution">
    <text evidence="15">The sequence shown here is derived from an EMBL/GenBank/DDBJ whole genome shotgun (WGS) entry which is preliminary data.</text>
</comment>
<proteinExistence type="inferred from homology"/>
<dbReference type="CDD" id="cd16571">
    <property type="entry name" value="RING-HC_SIAHs"/>
    <property type="match status" value="1"/>
</dbReference>
<accession>A0A8T1R0J6</accession>
<dbReference type="OrthoDB" id="4788989at2759"/>
<evidence type="ECO:0000256" key="7">
    <source>
        <dbReference type="ARBA" id="ARBA00022771"/>
    </source>
</evidence>
<evidence type="ECO:0000313" key="15">
    <source>
        <dbReference type="EMBL" id="KAG6659894.1"/>
    </source>
</evidence>
<keyword evidence="9" id="KW-0862">Zinc</keyword>
<keyword evidence="16" id="KW-1185">Reference proteome</keyword>
<keyword evidence="8" id="KW-0833">Ubl conjugation pathway</keyword>
<evidence type="ECO:0000256" key="11">
    <source>
        <dbReference type="PROSITE-ProRule" id="PRU00455"/>
    </source>
</evidence>
<evidence type="ECO:0000256" key="9">
    <source>
        <dbReference type="ARBA" id="ARBA00022833"/>
    </source>
</evidence>
<evidence type="ECO:0000313" key="16">
    <source>
        <dbReference type="Proteomes" id="UP000811609"/>
    </source>
</evidence>
<evidence type="ECO:0000259" key="14">
    <source>
        <dbReference type="PROSITE" id="PS51081"/>
    </source>
</evidence>
<feature type="domain" description="RING-type" evidence="13">
    <location>
        <begin position="121"/>
        <end position="157"/>
    </location>
</feature>
<dbReference type="Proteomes" id="UP000811609">
    <property type="component" value="Chromosome 3"/>
</dbReference>
<dbReference type="GO" id="GO:0061630">
    <property type="term" value="F:ubiquitin protein ligase activity"/>
    <property type="evidence" value="ECO:0007669"/>
    <property type="project" value="UniProtKB-EC"/>
</dbReference>
<dbReference type="InterPro" id="IPR013010">
    <property type="entry name" value="Znf_SIAH"/>
</dbReference>
<evidence type="ECO:0000256" key="2">
    <source>
        <dbReference type="ARBA" id="ARBA00004906"/>
    </source>
</evidence>
<dbReference type="GO" id="GO:0008270">
    <property type="term" value="F:zinc ion binding"/>
    <property type="evidence" value="ECO:0007669"/>
    <property type="project" value="UniProtKB-KW"/>
</dbReference>
<feature type="compositionally biased region" description="Acidic residues" evidence="12">
    <location>
        <begin position="38"/>
        <end position="79"/>
    </location>
</feature>
<comment type="catalytic activity">
    <reaction evidence="1">
        <text>S-ubiquitinyl-[E2 ubiquitin-conjugating enzyme]-L-cysteine + [acceptor protein]-L-lysine = [E2 ubiquitin-conjugating enzyme]-L-cysteine + N(6)-ubiquitinyl-[acceptor protein]-L-lysine.</text>
        <dbReference type="EC" id="2.3.2.27"/>
    </reaction>
</comment>
<evidence type="ECO:0000256" key="12">
    <source>
        <dbReference type="SAM" id="MobiDB-lite"/>
    </source>
</evidence>
<protein>
    <recommendedName>
        <fullName evidence="4">RING-type E3 ubiquitin transferase</fullName>
        <ecNumber evidence="4">2.3.2.27</ecNumber>
    </recommendedName>
</protein>
<comment type="function">
    <text evidence="10">E3 ubiquitin-protein ligase that mediates ubiquitination and subsequent proteasomal degradation of target proteins. E3 ubiquitin ligases accept ubiquitin from an E2 ubiquitin-conjugating enzyme in the form of a thioester and then directly transfers the ubiquitin to targeted substrates. It probably triggers the ubiquitin-mediated degradation of different substrates.</text>
</comment>
<evidence type="ECO:0000256" key="6">
    <source>
        <dbReference type="ARBA" id="ARBA00022723"/>
    </source>
</evidence>
<dbReference type="SUPFAM" id="SSF49599">
    <property type="entry name" value="TRAF domain-like"/>
    <property type="match status" value="1"/>
</dbReference>
<dbReference type="InterPro" id="IPR001841">
    <property type="entry name" value="Znf_RING"/>
</dbReference>
<reference evidence="15" key="1">
    <citation type="submission" date="2020-12" db="EMBL/GenBank/DDBJ databases">
        <title>WGS assembly of Carya illinoinensis cv. Pawnee.</title>
        <authorList>
            <person name="Platts A."/>
            <person name="Shu S."/>
            <person name="Wright S."/>
            <person name="Barry K."/>
            <person name="Edger P."/>
            <person name="Pires J.C."/>
            <person name="Schmutz J."/>
        </authorList>
    </citation>
    <scope>NUCLEOTIDE SEQUENCE</scope>
    <source>
        <tissue evidence="15">Leaf</tissue>
    </source>
</reference>
<dbReference type="Gene3D" id="3.30.40.10">
    <property type="entry name" value="Zinc/RING finger domain, C3HC4 (zinc finger)"/>
    <property type="match status" value="1"/>
</dbReference>
<dbReference type="PROSITE" id="PS51081">
    <property type="entry name" value="ZF_SIAH"/>
    <property type="match status" value="1"/>
</dbReference>
<evidence type="ECO:0000259" key="13">
    <source>
        <dbReference type="PROSITE" id="PS50089"/>
    </source>
</evidence>
<feature type="region of interest" description="Disordered" evidence="12">
    <location>
        <begin position="1"/>
        <end position="99"/>
    </location>
</feature>
<dbReference type="EC" id="2.3.2.27" evidence="4"/>
<dbReference type="PANTHER" id="PTHR46632:SF16">
    <property type="entry name" value="E3 UBIQUITIN-PROTEIN LIGASE SINA-LIKE 10"/>
    <property type="match status" value="1"/>
</dbReference>
<comment type="pathway">
    <text evidence="2">Protein modification; protein ubiquitination.</text>
</comment>
<dbReference type="InterPro" id="IPR049548">
    <property type="entry name" value="Sina-like_RING"/>
</dbReference>
<dbReference type="AlphaFoldDB" id="A0A8T1R0J6"/>
<organism evidence="15 16">
    <name type="scientific">Carya illinoinensis</name>
    <name type="common">Pecan</name>
    <dbReference type="NCBI Taxonomy" id="32201"/>
    <lineage>
        <taxon>Eukaryota</taxon>
        <taxon>Viridiplantae</taxon>
        <taxon>Streptophyta</taxon>
        <taxon>Embryophyta</taxon>
        <taxon>Tracheophyta</taxon>
        <taxon>Spermatophyta</taxon>
        <taxon>Magnoliopsida</taxon>
        <taxon>eudicotyledons</taxon>
        <taxon>Gunneridae</taxon>
        <taxon>Pentapetalae</taxon>
        <taxon>rosids</taxon>
        <taxon>fabids</taxon>
        <taxon>Fagales</taxon>
        <taxon>Juglandaceae</taxon>
        <taxon>Carya</taxon>
    </lineage>
</organism>
<evidence type="ECO:0000256" key="5">
    <source>
        <dbReference type="ARBA" id="ARBA00022679"/>
    </source>
</evidence>
<dbReference type="PROSITE" id="PS50089">
    <property type="entry name" value="ZF_RING_2"/>
    <property type="match status" value="1"/>
</dbReference>
<keyword evidence="7 11" id="KW-0863">Zinc-finger</keyword>
<comment type="similarity">
    <text evidence="3">Belongs to the SINA (Seven in absentia) family.</text>
</comment>